<proteinExistence type="predicted"/>
<keyword evidence="1" id="KW-0238">DNA-binding</keyword>
<dbReference type="PANTHER" id="PTHR30204">
    <property type="entry name" value="REDOX-CYCLING DRUG-SENSING TRANSCRIPTIONAL ACTIVATOR SOXR"/>
    <property type="match status" value="1"/>
</dbReference>
<dbReference type="Gene3D" id="3.20.80.10">
    <property type="entry name" value="Regulatory factor, effector binding domain"/>
    <property type="match status" value="1"/>
</dbReference>
<dbReference type="InterPro" id="IPR029442">
    <property type="entry name" value="GyrI-like"/>
</dbReference>
<dbReference type="SMART" id="SM00871">
    <property type="entry name" value="AraC_E_bind"/>
    <property type="match status" value="1"/>
</dbReference>
<evidence type="ECO:0000313" key="4">
    <source>
        <dbReference type="EMBL" id="QUF05887.1"/>
    </source>
</evidence>
<organism evidence="4 5">
    <name type="scientific">Actinosynnema pretiosum subsp. pretiosum</name>
    <dbReference type="NCBI Taxonomy" id="103721"/>
    <lineage>
        <taxon>Bacteria</taxon>
        <taxon>Bacillati</taxon>
        <taxon>Actinomycetota</taxon>
        <taxon>Actinomycetes</taxon>
        <taxon>Pseudonocardiales</taxon>
        <taxon>Pseudonocardiaceae</taxon>
        <taxon>Actinosynnema</taxon>
    </lineage>
</organism>
<keyword evidence="2" id="KW-0175">Coiled coil</keyword>
<gene>
    <name evidence="4" type="ORF">KCV87_07380</name>
</gene>
<dbReference type="Pfam" id="PF13411">
    <property type="entry name" value="MerR_1"/>
    <property type="match status" value="1"/>
</dbReference>
<evidence type="ECO:0000256" key="1">
    <source>
        <dbReference type="ARBA" id="ARBA00023125"/>
    </source>
</evidence>
<dbReference type="PANTHER" id="PTHR30204:SF97">
    <property type="entry name" value="MERR FAMILY REGULATORY PROTEIN"/>
    <property type="match status" value="1"/>
</dbReference>
<dbReference type="Proteomes" id="UP000677152">
    <property type="component" value="Chromosome"/>
</dbReference>
<reference evidence="4" key="1">
    <citation type="submission" date="2021-04" db="EMBL/GenBank/DDBJ databases">
        <title>Genomic sequence of Actinosynnema pretiosum subsp. pretiosum ATCC 31280 (C-14919).</title>
        <authorList>
            <person name="Bai L."/>
            <person name="Wang X."/>
            <person name="Xiao Y."/>
        </authorList>
    </citation>
    <scope>NUCLEOTIDE SEQUENCE</scope>
    <source>
        <strain evidence="4">ATCC 31280</strain>
    </source>
</reference>
<dbReference type="GO" id="GO:0003677">
    <property type="term" value="F:DNA binding"/>
    <property type="evidence" value="ECO:0007669"/>
    <property type="project" value="UniProtKB-KW"/>
</dbReference>
<dbReference type="SUPFAM" id="SSF46955">
    <property type="entry name" value="Putative DNA-binding domain"/>
    <property type="match status" value="1"/>
</dbReference>
<feature type="coiled-coil region" evidence="2">
    <location>
        <begin position="79"/>
        <end position="113"/>
    </location>
</feature>
<dbReference type="InterPro" id="IPR000551">
    <property type="entry name" value="MerR-type_HTH_dom"/>
</dbReference>
<protein>
    <submittedName>
        <fullName evidence="4">MerR family transcriptional regulator</fullName>
    </submittedName>
</protein>
<evidence type="ECO:0000256" key="2">
    <source>
        <dbReference type="SAM" id="Coils"/>
    </source>
</evidence>
<dbReference type="GO" id="GO:0003700">
    <property type="term" value="F:DNA-binding transcription factor activity"/>
    <property type="evidence" value="ECO:0007669"/>
    <property type="project" value="InterPro"/>
</dbReference>
<dbReference type="Gene3D" id="1.10.1660.10">
    <property type="match status" value="1"/>
</dbReference>
<dbReference type="InterPro" id="IPR010499">
    <property type="entry name" value="AraC_E-bd"/>
</dbReference>
<dbReference type="InterPro" id="IPR047057">
    <property type="entry name" value="MerR_fam"/>
</dbReference>
<feature type="domain" description="HTH merR-type" evidence="3">
    <location>
        <begin position="1"/>
        <end position="71"/>
    </location>
</feature>
<dbReference type="CDD" id="cd01107">
    <property type="entry name" value="HTH_BmrR"/>
    <property type="match status" value="1"/>
</dbReference>
<evidence type="ECO:0000313" key="5">
    <source>
        <dbReference type="Proteomes" id="UP000677152"/>
    </source>
</evidence>
<dbReference type="Pfam" id="PF06445">
    <property type="entry name" value="GyrI-like"/>
    <property type="match status" value="1"/>
</dbReference>
<accession>A0AA45L9L4</accession>
<name>A0AA45L9L4_9PSEU</name>
<sequence>MLTIGEFARRGRVSVRMLRHYDATGLLRPARTDPTTGYRHYTADQLDLLNRVVALKDLGFTLNQVKEIVDGRVGVDRLREMLRGRRAELEAVVAEATARLARVEVRLRSIESEGHMPEHDVVVKSLPAQRVARLSAISRSYAPEDIGPVVSPLFMRLCDLLADAGISMAGPGIALYADAGGGAVTVHAAFPIGDGDGADSAGGAGLEGGAGRDGGFEVVELPAVERAAVIVHRGAMDGVVPTAQALERWVDAHGHRADGYPREVTLEAPERLADWVTELQLPLVVSPDHARSS</sequence>
<dbReference type="EMBL" id="CP073249">
    <property type="protein sequence ID" value="QUF05887.1"/>
    <property type="molecule type" value="Genomic_DNA"/>
</dbReference>
<dbReference type="AlphaFoldDB" id="A0AA45L9L4"/>
<evidence type="ECO:0000259" key="3">
    <source>
        <dbReference type="PROSITE" id="PS50937"/>
    </source>
</evidence>
<dbReference type="InterPro" id="IPR009061">
    <property type="entry name" value="DNA-bd_dom_put_sf"/>
</dbReference>
<dbReference type="SMART" id="SM00422">
    <property type="entry name" value="HTH_MERR"/>
    <property type="match status" value="1"/>
</dbReference>
<dbReference type="PROSITE" id="PS50937">
    <property type="entry name" value="HTH_MERR_2"/>
    <property type="match status" value="1"/>
</dbReference>
<dbReference type="InterPro" id="IPR011256">
    <property type="entry name" value="Reg_factor_effector_dom_sf"/>
</dbReference>
<dbReference type="SUPFAM" id="SSF55136">
    <property type="entry name" value="Probable bacterial effector-binding domain"/>
    <property type="match status" value="1"/>
</dbReference>